<gene>
    <name evidence="1" type="ORF">METZ01_LOCUS482426</name>
</gene>
<dbReference type="EMBL" id="UINC01207477">
    <property type="protein sequence ID" value="SVE29572.1"/>
    <property type="molecule type" value="Genomic_DNA"/>
</dbReference>
<reference evidence="1" key="1">
    <citation type="submission" date="2018-05" db="EMBL/GenBank/DDBJ databases">
        <authorList>
            <person name="Lanie J.A."/>
            <person name="Ng W.-L."/>
            <person name="Kazmierczak K.M."/>
            <person name="Andrzejewski T.M."/>
            <person name="Davidsen T.M."/>
            <person name="Wayne K.J."/>
            <person name="Tettelin H."/>
            <person name="Glass J.I."/>
            <person name="Rusch D."/>
            <person name="Podicherti R."/>
            <person name="Tsui H.-C.T."/>
            <person name="Winkler M.E."/>
        </authorList>
    </citation>
    <scope>NUCLEOTIDE SEQUENCE</scope>
</reference>
<dbReference type="AlphaFoldDB" id="A0A383CBI4"/>
<name>A0A383CBI4_9ZZZZ</name>
<dbReference type="InterPro" id="IPR019714">
    <property type="entry name" value="2-haloacid_dehalogenase_DehI"/>
</dbReference>
<accession>A0A383CBI4</accession>
<feature type="non-terminal residue" evidence="1">
    <location>
        <position position="146"/>
    </location>
</feature>
<organism evidence="1">
    <name type="scientific">marine metagenome</name>
    <dbReference type="NCBI Taxonomy" id="408172"/>
    <lineage>
        <taxon>unclassified sequences</taxon>
        <taxon>metagenomes</taxon>
        <taxon>ecological metagenomes</taxon>
    </lineage>
</organism>
<feature type="non-terminal residue" evidence="1">
    <location>
        <position position="1"/>
    </location>
</feature>
<dbReference type="GO" id="GO:0019120">
    <property type="term" value="F:hydrolase activity, acting on acid halide bonds, in C-halide compounds"/>
    <property type="evidence" value="ECO:0007669"/>
    <property type="project" value="InterPro"/>
</dbReference>
<evidence type="ECO:0000313" key="1">
    <source>
        <dbReference type="EMBL" id="SVE29572.1"/>
    </source>
</evidence>
<proteinExistence type="predicted"/>
<sequence length="146" mass="16443">VSESHSELIFGEIKQSFHISFIPSAFLRLAETKDYLPHVWPALKFSLDTMGFLNSARYMADMAMDATEEVYEPIFSLALNETKELAHIIDVFHYVQPQILLILAALREALDRDSVGGAGSVESRALTERESIHRNTEIGVGKDFKE</sequence>
<protein>
    <submittedName>
        <fullName evidence="1">Uncharacterized protein</fullName>
    </submittedName>
</protein>
<dbReference type="Pfam" id="PF10778">
    <property type="entry name" value="DehI"/>
    <property type="match status" value="1"/>
</dbReference>